<reference evidence="2" key="2">
    <citation type="submission" date="2018-05" db="EMBL/GenBank/DDBJ databases">
        <title>OgluRS3 (Oryza glumaepatula Reference Sequence Version 3).</title>
        <authorList>
            <person name="Zhang J."/>
            <person name="Kudrna D."/>
            <person name="Lee S."/>
            <person name="Talag J."/>
            <person name="Welchert J."/>
            <person name="Wing R.A."/>
        </authorList>
    </citation>
    <scope>NUCLEOTIDE SEQUENCE [LARGE SCALE GENOMIC DNA]</scope>
</reference>
<organism evidence="2">
    <name type="scientific">Oryza glumipatula</name>
    <dbReference type="NCBI Taxonomy" id="40148"/>
    <lineage>
        <taxon>Eukaryota</taxon>
        <taxon>Viridiplantae</taxon>
        <taxon>Streptophyta</taxon>
        <taxon>Embryophyta</taxon>
        <taxon>Tracheophyta</taxon>
        <taxon>Spermatophyta</taxon>
        <taxon>Magnoliopsida</taxon>
        <taxon>Liliopsida</taxon>
        <taxon>Poales</taxon>
        <taxon>Poaceae</taxon>
        <taxon>BOP clade</taxon>
        <taxon>Oryzoideae</taxon>
        <taxon>Oryzeae</taxon>
        <taxon>Oryzinae</taxon>
        <taxon>Oryza</taxon>
    </lineage>
</organism>
<dbReference type="HOGENOM" id="CLU_311556_0_0_1"/>
<dbReference type="PANTHER" id="PTHR34709:SF79">
    <property type="entry name" value="F-BOX DOMAIN-CONTAINING PROTEIN"/>
    <property type="match status" value="1"/>
</dbReference>
<dbReference type="SUPFAM" id="SSF81383">
    <property type="entry name" value="F-box domain"/>
    <property type="match status" value="1"/>
</dbReference>
<proteinExistence type="predicted"/>
<dbReference type="AlphaFoldDB" id="A0A0D9Z443"/>
<reference evidence="2" key="1">
    <citation type="submission" date="2015-04" db="UniProtKB">
        <authorList>
            <consortium name="EnsemblPlants"/>
        </authorList>
    </citation>
    <scope>IDENTIFICATION</scope>
</reference>
<dbReference type="Proteomes" id="UP000026961">
    <property type="component" value="Chromosome 3"/>
</dbReference>
<dbReference type="EnsemblPlants" id="OGLUM03G08930.1">
    <property type="protein sequence ID" value="OGLUM03G08930.1"/>
    <property type="gene ID" value="OGLUM03G08930"/>
</dbReference>
<sequence>MPTSDSATPEQINDWLRYAMQHTIKTFKLCSPYHSSYETDDDHPLPILELPSNARTTSIELRLSSFRLRLPVSPSARYEALTELNLRSMCFDEEEAGARTLGDFVSTCCPRLRKLEIWGLKKLTQLVLCTEALEELDVNYSNDLQKLDVNAPNLRVLGIKLFIISLPLIDENSNKHLVVGIVAPMLEEIDMHIWADRLDMHIHDRTSVRHLRNLGLRMRGQYSCNTDYGLWLLKNCPNIEHLDIYLRHMFSMNGLIDLMDKGAPRLHKVRSMVVKTSYLWPEHRFVTCVRPLLLMCPGLRSFCVKISGRDKIPLFEDPNTLASQPNITMDFLHEASIIGFTGTDQEMHLVSFLFGCSTSITNFALMATFARADTMDDHDDPADDLDRISALPDDLLHIILSNLNNATTVTRTAVLSRRWRRVWTNAQALYFADMNPKRRRAIKPGQFGSFVDWAFAERGDADIQSLTIHMSYRKSATQDQINDWLRYAMRRAVKAFRFYYFSNARDGQDLQLLPIVELPSHARTASIVLFLGSSRLRLPASPAACYEALTELNLRWASFDEEEGASAGGRTLGDFLSTCCPRLRKLEMSSLKLLSRLVLRTESLEELRISYANDLQSLDVTAPNLRVFTHTFCWYGLTLDDFNTRSVIKIVAPRLEEIAMDNQVFMNTPDLHIHGLTSVRRLCDLNLTVHGQYCSNRGYGLWLLKNCPNVKHVDLLLKSSVFTTDEELADLTDESAPRLHKVRSMVLKTSKLPHHHFTASVRSFLLMCPGLRSLCINITERGQGAWWGVDGGTRLWVPDPMSIAAVDSEVRCGASIDGRRGLGPALMAAAASCGVQGFEVACSLRDPAPASTAVASIGISLFKDRDTLANHPKLTLELLQEVTVTGFTRTDEEIDLVSLLFGSSSSIMSVTIHATEKEDTEKVSLKNIMAEDDDNDDDTTTHQ</sequence>
<dbReference type="InterPro" id="IPR001810">
    <property type="entry name" value="F-box_dom"/>
</dbReference>
<evidence type="ECO:0000313" key="3">
    <source>
        <dbReference type="Proteomes" id="UP000026961"/>
    </source>
</evidence>
<dbReference type="Pfam" id="PF00646">
    <property type="entry name" value="F-box"/>
    <property type="match status" value="1"/>
</dbReference>
<dbReference type="PROSITE" id="PS50181">
    <property type="entry name" value="FBOX"/>
    <property type="match status" value="1"/>
</dbReference>
<dbReference type="Gene3D" id="3.80.10.10">
    <property type="entry name" value="Ribonuclease Inhibitor"/>
    <property type="match status" value="2"/>
</dbReference>
<dbReference type="InterPro" id="IPR055357">
    <property type="entry name" value="LRR_At1g61320_AtMIF1"/>
</dbReference>
<dbReference type="STRING" id="40148.A0A0D9Z443"/>
<name>A0A0D9Z443_9ORYZ</name>
<evidence type="ECO:0000259" key="1">
    <source>
        <dbReference type="PROSITE" id="PS50181"/>
    </source>
</evidence>
<dbReference type="InterPro" id="IPR036047">
    <property type="entry name" value="F-box-like_dom_sf"/>
</dbReference>
<dbReference type="InterPro" id="IPR032675">
    <property type="entry name" value="LRR_dom_sf"/>
</dbReference>
<feature type="domain" description="F-box" evidence="1">
    <location>
        <begin position="385"/>
        <end position="434"/>
    </location>
</feature>
<evidence type="ECO:0000313" key="2">
    <source>
        <dbReference type="EnsemblPlants" id="OGLUM03G08930.1"/>
    </source>
</evidence>
<protein>
    <recommendedName>
        <fullName evidence="1">F-box domain-containing protein</fullName>
    </recommendedName>
</protein>
<accession>A0A0D9Z443</accession>
<dbReference type="PANTHER" id="PTHR34709">
    <property type="entry name" value="OS10G0396666 PROTEIN"/>
    <property type="match status" value="1"/>
</dbReference>
<dbReference type="Pfam" id="PF23622">
    <property type="entry name" value="LRR_At1g61320_AtMIF1"/>
    <property type="match status" value="2"/>
</dbReference>
<keyword evidence="3" id="KW-1185">Reference proteome</keyword>
<dbReference type="SUPFAM" id="SSF52047">
    <property type="entry name" value="RNI-like"/>
    <property type="match status" value="2"/>
</dbReference>
<dbReference type="Gramene" id="OGLUM03G08930.1">
    <property type="protein sequence ID" value="OGLUM03G08930.1"/>
    <property type="gene ID" value="OGLUM03G08930"/>
</dbReference>
<dbReference type="InterPro" id="IPR055312">
    <property type="entry name" value="FBL15-like"/>
</dbReference>